<keyword evidence="1" id="KW-1133">Transmembrane helix</keyword>
<comment type="caution">
    <text evidence="2">The sequence shown here is derived from an EMBL/GenBank/DDBJ whole genome shotgun (WGS) entry which is preliminary data.</text>
</comment>
<dbReference type="OrthoDB" id="8410976at2"/>
<dbReference type="Proteomes" id="UP000028701">
    <property type="component" value="Unassembled WGS sequence"/>
</dbReference>
<dbReference type="RefSeq" id="WP_045230741.1">
    <property type="nucleotide sequence ID" value="NZ_BBJU01000015.1"/>
</dbReference>
<evidence type="ECO:0000313" key="2">
    <source>
        <dbReference type="EMBL" id="GAK71188.1"/>
    </source>
</evidence>
<gene>
    <name evidence="2" type="ORF">RRU01S_15_01130</name>
</gene>
<feature type="transmembrane region" description="Helical" evidence="1">
    <location>
        <begin position="47"/>
        <end position="68"/>
    </location>
</feature>
<protein>
    <submittedName>
        <fullName evidence="2">Uncharacterized protein</fullName>
    </submittedName>
</protein>
<name>A0A081CWZ2_9HYPH</name>
<evidence type="ECO:0000313" key="3">
    <source>
        <dbReference type="Proteomes" id="UP000028701"/>
    </source>
</evidence>
<dbReference type="EMBL" id="BBJU01000015">
    <property type="protein sequence ID" value="GAK71188.1"/>
    <property type="molecule type" value="Genomic_DNA"/>
</dbReference>
<dbReference type="eggNOG" id="ENOG502ZQTI">
    <property type="taxonomic scope" value="Bacteria"/>
</dbReference>
<keyword evidence="1" id="KW-0812">Transmembrane</keyword>
<dbReference type="AlphaFoldDB" id="A0A081CWZ2"/>
<sequence length="247" mass="28074">MNIILLIVCIVLVGLAGLFYRTPEACIQIVDFLVLARTVDWIEWAKVFFDLIKGIAWPSALFIFAWFFRFELKSRIKDLVSAGPSGLQFQAGAQPTQPLSTESRVGTSENAHELSSVSRLIGILAHDIEEVAEQNRVPVLIRHLAEARVFANFEFIFGIIFASQIEGLRELKRQGPIPLEEAKQYYETEVRAPQKPVFDEWDFDKWSAFLLTQGLIDFDGQKVLLTDLGNDFILFVDSRKQGFVKPH</sequence>
<proteinExistence type="predicted"/>
<evidence type="ECO:0000256" key="1">
    <source>
        <dbReference type="SAM" id="Phobius"/>
    </source>
</evidence>
<accession>A0A081CWZ2</accession>
<reference evidence="2 3" key="1">
    <citation type="submission" date="2014-08" db="EMBL/GenBank/DDBJ databases">
        <title>Whole genome shotgun sequence of Rhizobium rubi NBRC 13261.</title>
        <authorList>
            <person name="Katano-Makiyama Y."/>
            <person name="Hosoyama A."/>
            <person name="Hashimoto M."/>
            <person name="Hosoyama Y."/>
            <person name="Noguchi M."/>
            <person name="Tsuchikane K."/>
            <person name="Uohara A."/>
            <person name="Ohji S."/>
            <person name="Ichikawa N."/>
            <person name="Kimura A."/>
            <person name="Yamazoe A."/>
            <person name="Fujita N."/>
        </authorList>
    </citation>
    <scope>NUCLEOTIDE SEQUENCE [LARGE SCALE GENOMIC DNA]</scope>
    <source>
        <strain evidence="2 3">NBRC 13261</strain>
    </source>
</reference>
<keyword evidence="1" id="KW-0472">Membrane</keyword>
<organism evidence="2 3">
    <name type="scientific">Agrobacterium rubi TR3 = NBRC 13261</name>
    <dbReference type="NCBI Taxonomy" id="1368415"/>
    <lineage>
        <taxon>Bacteria</taxon>
        <taxon>Pseudomonadati</taxon>
        <taxon>Pseudomonadota</taxon>
        <taxon>Alphaproteobacteria</taxon>
        <taxon>Hyphomicrobiales</taxon>
        <taxon>Rhizobiaceae</taxon>
        <taxon>Rhizobium/Agrobacterium group</taxon>
        <taxon>Agrobacterium</taxon>
    </lineage>
</organism>